<evidence type="ECO:0000313" key="3">
    <source>
        <dbReference type="Proteomes" id="UP000319783"/>
    </source>
</evidence>
<gene>
    <name evidence="2" type="ORF">JETT_0071</name>
</gene>
<feature type="domain" description="Ysc84 actin-binding" evidence="1">
    <location>
        <begin position="98"/>
        <end position="182"/>
    </location>
</feature>
<accession>A0A533QSK5</accession>
<name>A0A533QSK5_9BACT</name>
<reference evidence="2 3" key="1">
    <citation type="submission" date="2019-04" db="EMBL/GenBank/DDBJ databases">
        <title>Genome of a novel bacterium Candidatus Jettenia ecosi reconstructed from metagenome of an anammox bioreactor.</title>
        <authorList>
            <person name="Mardanov A.V."/>
            <person name="Beletsky A.V."/>
            <person name="Ravin N.V."/>
            <person name="Botchkova E.A."/>
            <person name="Litti Y.V."/>
            <person name="Nozhevnikova A.N."/>
        </authorList>
    </citation>
    <scope>NUCLEOTIDE SEQUENCE [LARGE SCALE GENOMIC DNA]</scope>
    <source>
        <strain evidence="2">J2</strain>
    </source>
</reference>
<evidence type="ECO:0000259" key="1">
    <source>
        <dbReference type="Pfam" id="PF04366"/>
    </source>
</evidence>
<comment type="caution">
    <text evidence="2">The sequence shown here is derived from an EMBL/GenBank/DDBJ whole genome shotgun (WGS) entry which is preliminary data.</text>
</comment>
<dbReference type="InterPro" id="IPR007461">
    <property type="entry name" value="Ysc84_actin-binding"/>
</dbReference>
<dbReference type="AlphaFoldDB" id="A0A533QSK5"/>
<evidence type="ECO:0000313" key="2">
    <source>
        <dbReference type="EMBL" id="TLD43640.1"/>
    </source>
</evidence>
<dbReference type="CDD" id="cd11524">
    <property type="entry name" value="SYLF"/>
    <property type="match status" value="1"/>
</dbReference>
<dbReference type="Proteomes" id="UP000319783">
    <property type="component" value="Unassembled WGS sequence"/>
</dbReference>
<dbReference type="EMBL" id="SULG01000001">
    <property type="protein sequence ID" value="TLD43640.1"/>
    <property type="molecule type" value="Genomic_DNA"/>
</dbReference>
<keyword evidence="2" id="KW-0449">Lipoprotein</keyword>
<dbReference type="Pfam" id="PF04366">
    <property type="entry name" value="Ysc84"/>
    <property type="match status" value="1"/>
</dbReference>
<organism evidence="2 3">
    <name type="scientific">Candidatus Jettenia ecosi</name>
    <dbReference type="NCBI Taxonomy" id="2494326"/>
    <lineage>
        <taxon>Bacteria</taxon>
        <taxon>Pseudomonadati</taxon>
        <taxon>Planctomycetota</taxon>
        <taxon>Candidatus Brocadiia</taxon>
        <taxon>Candidatus Brocadiales</taxon>
        <taxon>Candidatus Brocadiaceae</taxon>
        <taxon>Candidatus Jettenia</taxon>
    </lineage>
</organism>
<sequence length="185" mass="19672">MRHIHLTVILFILAFTTGIVMCENPAGAATAEEIDRKVKNTLENLYSKSPAAKALGEKASGILVFPSVVKGGFIVGGQYGEGALLKGGNTAGYYNTVQLSYGLQAGAQKYGYVLFFMSDSAMSWLDRSDGWELGVGPSIVVMDIGAAKAMTTTTLQSQIYAFFIDQKGLMAGIGLQGTKVTKINK</sequence>
<proteinExistence type="predicted"/>
<protein>
    <submittedName>
        <fullName evidence="2">Putative lipoprotein</fullName>
    </submittedName>
</protein>